<name>A0A9W4T5G9_9GLOM</name>
<gene>
    <name evidence="1" type="ORF">FWILDA_LOCUS16193</name>
</gene>
<evidence type="ECO:0000313" key="1">
    <source>
        <dbReference type="EMBL" id="CAI2193673.1"/>
    </source>
</evidence>
<dbReference type="AlphaFoldDB" id="A0A9W4T5G9"/>
<proteinExistence type="predicted"/>
<reference evidence="1" key="1">
    <citation type="submission" date="2022-08" db="EMBL/GenBank/DDBJ databases">
        <authorList>
            <person name="Kallberg Y."/>
            <person name="Tangrot J."/>
            <person name="Rosling A."/>
        </authorList>
    </citation>
    <scope>NUCLEOTIDE SEQUENCE</scope>
    <source>
        <strain evidence="1">Wild A</strain>
    </source>
</reference>
<dbReference type="EMBL" id="CAMKVN010009915">
    <property type="protein sequence ID" value="CAI2193673.1"/>
    <property type="molecule type" value="Genomic_DNA"/>
</dbReference>
<evidence type="ECO:0000313" key="2">
    <source>
        <dbReference type="Proteomes" id="UP001153678"/>
    </source>
</evidence>
<accession>A0A9W4T5G9</accession>
<sequence>MQPYINRQNKIHAALDTLKNYLINSKPPSVNSVANNFRLRSYTLMSCKNNATGSYISPLIIYKGVCTIPNLLEGASSGTVMGFTNTG</sequence>
<comment type="caution">
    <text evidence="1">The sequence shown here is derived from an EMBL/GenBank/DDBJ whole genome shotgun (WGS) entry which is preliminary data.</text>
</comment>
<dbReference type="Proteomes" id="UP001153678">
    <property type="component" value="Unassembled WGS sequence"/>
</dbReference>
<dbReference type="OrthoDB" id="3265672at2759"/>
<organism evidence="1 2">
    <name type="scientific">Funneliformis geosporum</name>
    <dbReference type="NCBI Taxonomy" id="1117311"/>
    <lineage>
        <taxon>Eukaryota</taxon>
        <taxon>Fungi</taxon>
        <taxon>Fungi incertae sedis</taxon>
        <taxon>Mucoromycota</taxon>
        <taxon>Glomeromycotina</taxon>
        <taxon>Glomeromycetes</taxon>
        <taxon>Glomerales</taxon>
        <taxon>Glomeraceae</taxon>
        <taxon>Funneliformis</taxon>
    </lineage>
</organism>
<keyword evidence="2" id="KW-1185">Reference proteome</keyword>
<feature type="non-terminal residue" evidence="1">
    <location>
        <position position="1"/>
    </location>
</feature>
<protein>
    <submittedName>
        <fullName evidence="1">7795_t:CDS:1</fullName>
    </submittedName>
</protein>